<reference evidence="7 8" key="1">
    <citation type="submission" date="2019-12" db="EMBL/GenBank/DDBJ databases">
        <title>Whole-genome analyses of novel actinobacteria.</title>
        <authorList>
            <person name="Sahin N."/>
            <person name="Saygin H."/>
        </authorList>
    </citation>
    <scope>NUCLEOTIDE SEQUENCE [LARGE SCALE GENOMIC DNA]</scope>
    <source>
        <strain evidence="7 8">KC615</strain>
    </source>
</reference>
<evidence type="ECO:0000256" key="5">
    <source>
        <dbReference type="RuleBase" id="RU003523"/>
    </source>
</evidence>
<dbReference type="NCBIfam" id="NF004283">
    <property type="entry name" value="PRK05692.1"/>
    <property type="match status" value="1"/>
</dbReference>
<dbReference type="GO" id="GO:0004419">
    <property type="term" value="F:hydroxymethylglutaryl-CoA lyase activity"/>
    <property type="evidence" value="ECO:0007669"/>
    <property type="project" value="UniProtKB-EC"/>
</dbReference>
<accession>A0A6I4VUV9</accession>
<evidence type="ECO:0000256" key="3">
    <source>
        <dbReference type="ARBA" id="ARBA00022723"/>
    </source>
</evidence>
<evidence type="ECO:0000256" key="1">
    <source>
        <dbReference type="ARBA" id="ARBA00009405"/>
    </source>
</evidence>
<proteinExistence type="inferred from homology"/>
<dbReference type="Proteomes" id="UP000430692">
    <property type="component" value="Unassembled WGS sequence"/>
</dbReference>
<evidence type="ECO:0000256" key="2">
    <source>
        <dbReference type="ARBA" id="ARBA00022679"/>
    </source>
</evidence>
<dbReference type="InterPro" id="IPR043594">
    <property type="entry name" value="HMGL"/>
</dbReference>
<comment type="similarity">
    <text evidence="1">Belongs to the HMG-CoA lyase family.</text>
</comment>
<dbReference type="FunFam" id="3.20.20.70:FF:000071">
    <property type="entry name" value="Hydroxymethylglutaryl-CoA lyase"/>
    <property type="match status" value="1"/>
</dbReference>
<dbReference type="InterPro" id="IPR002034">
    <property type="entry name" value="AIPM/Hcit_synth_CS"/>
</dbReference>
<dbReference type="SUPFAM" id="SSF51569">
    <property type="entry name" value="Aldolase"/>
    <property type="match status" value="1"/>
</dbReference>
<dbReference type="PROSITE" id="PS00815">
    <property type="entry name" value="AIPM_HOMOCIT_SYNTH_1"/>
    <property type="match status" value="1"/>
</dbReference>
<feature type="domain" description="Pyruvate carboxyltransferase" evidence="6">
    <location>
        <begin position="3"/>
        <end position="269"/>
    </location>
</feature>
<protein>
    <submittedName>
        <fullName evidence="7">Hydroxymethylglutaryl-CoA lyase</fullName>
        <ecNumber evidence="7">4.1.3.4</ecNumber>
    </submittedName>
</protein>
<dbReference type="PANTHER" id="PTHR42738">
    <property type="entry name" value="HYDROXYMETHYLGLUTARYL-COA LYASE"/>
    <property type="match status" value="1"/>
</dbReference>
<dbReference type="PANTHER" id="PTHR42738:SF7">
    <property type="entry name" value="HYDROXYMETHYLGLUTARYL-COA LYASE"/>
    <property type="match status" value="1"/>
</dbReference>
<keyword evidence="4 7" id="KW-0456">Lyase</keyword>
<dbReference type="GO" id="GO:0046951">
    <property type="term" value="P:ketone body biosynthetic process"/>
    <property type="evidence" value="ECO:0007669"/>
    <property type="project" value="TreeGrafter"/>
</dbReference>
<dbReference type="GO" id="GO:0046872">
    <property type="term" value="F:metal ion binding"/>
    <property type="evidence" value="ECO:0007669"/>
    <property type="project" value="UniProtKB-KW"/>
</dbReference>
<comment type="caution">
    <text evidence="7">The sequence shown here is derived from an EMBL/GenBank/DDBJ whole genome shotgun (WGS) entry which is preliminary data.</text>
</comment>
<gene>
    <name evidence="7" type="ORF">GSM42_16925</name>
</gene>
<dbReference type="Pfam" id="PF00682">
    <property type="entry name" value="HMGL-like"/>
    <property type="match status" value="1"/>
</dbReference>
<dbReference type="GO" id="GO:0046912">
    <property type="term" value="F:acyltransferase activity, acyl groups converted into alkyl on transfer"/>
    <property type="evidence" value="ECO:0007669"/>
    <property type="project" value="InterPro"/>
</dbReference>
<keyword evidence="2 5" id="KW-0808">Transferase</keyword>
<dbReference type="Gene3D" id="3.20.20.70">
    <property type="entry name" value="Aldolase class I"/>
    <property type="match status" value="1"/>
</dbReference>
<evidence type="ECO:0000313" key="7">
    <source>
        <dbReference type="EMBL" id="MXQ55367.1"/>
    </source>
</evidence>
<keyword evidence="8" id="KW-1185">Reference proteome</keyword>
<evidence type="ECO:0000259" key="6">
    <source>
        <dbReference type="PROSITE" id="PS50991"/>
    </source>
</evidence>
<evidence type="ECO:0000313" key="8">
    <source>
        <dbReference type="Proteomes" id="UP000430692"/>
    </source>
</evidence>
<dbReference type="AlphaFoldDB" id="A0A6I4VUV9"/>
<comment type="similarity">
    <text evidence="5">Belongs to the alpha-IPM synthase/homocitrate synthase family.</text>
</comment>
<dbReference type="EC" id="4.1.3.4" evidence="7"/>
<dbReference type="PROSITE" id="PS50991">
    <property type="entry name" value="PYR_CT"/>
    <property type="match status" value="1"/>
</dbReference>
<dbReference type="RefSeq" id="WP_160802715.1">
    <property type="nucleotide sequence ID" value="NZ_WUUL01000013.1"/>
</dbReference>
<dbReference type="CDD" id="cd07938">
    <property type="entry name" value="DRE_TIM_HMGL"/>
    <property type="match status" value="1"/>
</dbReference>
<dbReference type="EMBL" id="WUUL01000013">
    <property type="protein sequence ID" value="MXQ55367.1"/>
    <property type="molecule type" value="Genomic_DNA"/>
</dbReference>
<sequence length="300" mass="32703">MKVKIVEVGLRDGLQNETEIYPTTIKLELIKRLIAANLINIEVTSFVHPKWIPQLADAEQLLVDLPTHHKINYRALVPNTKGFERIKASPLSEIAVFISASQTHNMKNVNKTIAASLKQIKEILNLASTSHLPVRAYISCVFGCPYEGHVSLRVVEELCRDLFDLGVYEVSLGDTIGVAVPCQVKQVLHSLQSSYAGKLAVHFHDTKGLALVNCFVSLEEGITTFDSSIGGLGGCPYAPGASGNVATEELVTMLHGMGVETGIDLAELCETAAWMENIRKKPLPSKVLRSYLAKRGVSGE</sequence>
<dbReference type="GO" id="GO:0006552">
    <property type="term" value="P:L-leucine catabolic process"/>
    <property type="evidence" value="ECO:0007669"/>
    <property type="project" value="TreeGrafter"/>
</dbReference>
<dbReference type="InterPro" id="IPR013785">
    <property type="entry name" value="Aldolase_TIM"/>
</dbReference>
<keyword evidence="3" id="KW-0479">Metal-binding</keyword>
<name>A0A6I4VUV9_9BACL</name>
<organism evidence="7 8">
    <name type="scientific">Shimazuella alba</name>
    <dbReference type="NCBI Taxonomy" id="2690964"/>
    <lineage>
        <taxon>Bacteria</taxon>
        <taxon>Bacillati</taxon>
        <taxon>Bacillota</taxon>
        <taxon>Bacilli</taxon>
        <taxon>Bacillales</taxon>
        <taxon>Thermoactinomycetaceae</taxon>
        <taxon>Shimazuella</taxon>
    </lineage>
</organism>
<dbReference type="InterPro" id="IPR000891">
    <property type="entry name" value="PYR_CT"/>
</dbReference>
<evidence type="ECO:0000256" key="4">
    <source>
        <dbReference type="ARBA" id="ARBA00023239"/>
    </source>
</evidence>